<organism evidence="3 4">
    <name type="scientific">Colletotrichum tanaceti</name>
    <dbReference type="NCBI Taxonomy" id="1306861"/>
    <lineage>
        <taxon>Eukaryota</taxon>
        <taxon>Fungi</taxon>
        <taxon>Dikarya</taxon>
        <taxon>Ascomycota</taxon>
        <taxon>Pezizomycotina</taxon>
        <taxon>Sordariomycetes</taxon>
        <taxon>Hypocreomycetidae</taxon>
        <taxon>Glomerellales</taxon>
        <taxon>Glomerellaceae</taxon>
        <taxon>Colletotrichum</taxon>
        <taxon>Colletotrichum destructivum species complex</taxon>
    </lineage>
</organism>
<feature type="region of interest" description="Disordered" evidence="1">
    <location>
        <begin position="190"/>
        <end position="220"/>
    </location>
</feature>
<keyword evidence="4" id="KW-1185">Reference proteome</keyword>
<feature type="transmembrane region" description="Helical" evidence="2">
    <location>
        <begin position="294"/>
        <end position="311"/>
    </location>
</feature>
<sequence length="390" mass="41551">MTEPQASAGPRSPDASDDVPPKSLSSHPQASSPPDSPRTVIALIPDASSYSILAQLRPVLPRRLRTSTTPQRLADALRTLSAHLLELDDDDDDDGRRARGFAVVVFAVLANHVRRMILPALGVGGFGGPIAALKLAAGSPAVFLGQETTRAGGVFVVAVPLGRNAGWEGAWKVLGDAVGGYAVERVADGGRTKGKARRGQRRTDKDKDEDEDKDNDNDNDKEMVANTVVLLVWALGCAEYVHARAAHAAAVGIAHVKLLLGGPAHRRALRGILFPPSAAGRLAVFGSHLELACYVAYGLLPLLSLAAGLVFGRDPRRNPERDPGRRSRPGLALLMAGWAWATGYVARYSNKYYIGLEMSGLLLVGWWTLAATAMFGWRAVRARIGKDGPC</sequence>
<comment type="caution">
    <text evidence="3">The sequence shown here is derived from an EMBL/GenBank/DDBJ whole genome shotgun (WGS) entry which is preliminary data.</text>
</comment>
<keyword evidence="2" id="KW-0812">Transmembrane</keyword>
<proteinExistence type="predicted"/>
<dbReference type="EMBL" id="PJEX01000285">
    <property type="protein sequence ID" value="TKW51741.1"/>
    <property type="molecule type" value="Genomic_DNA"/>
</dbReference>
<dbReference type="AlphaFoldDB" id="A0A4U6X888"/>
<evidence type="ECO:0000313" key="4">
    <source>
        <dbReference type="Proteomes" id="UP000310108"/>
    </source>
</evidence>
<feature type="transmembrane region" description="Helical" evidence="2">
    <location>
        <begin position="331"/>
        <end position="349"/>
    </location>
</feature>
<dbReference type="OrthoDB" id="5233297at2759"/>
<protein>
    <submittedName>
        <fullName evidence="3">Uncharacterized protein</fullName>
    </submittedName>
</protein>
<feature type="compositionally biased region" description="Polar residues" evidence="1">
    <location>
        <begin position="23"/>
        <end position="33"/>
    </location>
</feature>
<keyword evidence="2" id="KW-1133">Transmembrane helix</keyword>
<accession>A0A4U6X888</accession>
<evidence type="ECO:0000256" key="1">
    <source>
        <dbReference type="SAM" id="MobiDB-lite"/>
    </source>
</evidence>
<evidence type="ECO:0000256" key="2">
    <source>
        <dbReference type="SAM" id="Phobius"/>
    </source>
</evidence>
<keyword evidence="2" id="KW-0472">Membrane</keyword>
<reference evidence="3 4" key="1">
    <citation type="journal article" date="2019" name="PLoS ONE">
        <title>Comparative genome analysis indicates high evolutionary potential of pathogenicity genes in Colletotrichum tanaceti.</title>
        <authorList>
            <person name="Lelwala R.V."/>
            <person name="Korhonen P.K."/>
            <person name="Young N.D."/>
            <person name="Scott J.B."/>
            <person name="Ades P.A."/>
            <person name="Gasser R.B."/>
            <person name="Taylor P.W.J."/>
        </authorList>
    </citation>
    <scope>NUCLEOTIDE SEQUENCE [LARGE SCALE GENOMIC DNA]</scope>
    <source>
        <strain evidence="3">BRIP57314</strain>
    </source>
</reference>
<feature type="transmembrane region" description="Helical" evidence="2">
    <location>
        <begin position="361"/>
        <end position="380"/>
    </location>
</feature>
<evidence type="ECO:0000313" key="3">
    <source>
        <dbReference type="EMBL" id="TKW51741.1"/>
    </source>
</evidence>
<gene>
    <name evidence="3" type="ORF">CTA1_10601</name>
</gene>
<dbReference type="Proteomes" id="UP000310108">
    <property type="component" value="Unassembled WGS sequence"/>
</dbReference>
<feature type="region of interest" description="Disordered" evidence="1">
    <location>
        <begin position="1"/>
        <end position="39"/>
    </location>
</feature>
<name>A0A4U6X888_9PEZI</name>